<evidence type="ECO:0000259" key="2">
    <source>
        <dbReference type="Pfam" id="PF04784"/>
    </source>
</evidence>
<comment type="caution">
    <text evidence="3">The sequence shown here is derived from an EMBL/GenBank/DDBJ whole genome shotgun (WGS) entry which is preliminary data.</text>
</comment>
<gene>
    <name evidence="3" type="ORF">Ccrd_013996</name>
</gene>
<dbReference type="PANTHER" id="PTHR23054">
    <property type="entry name" value="TERNARY COMPLEX FACTOR MIP1, LEUCINE-ZIPPER-RELATED"/>
    <property type="match status" value="1"/>
</dbReference>
<evidence type="ECO:0000313" key="4">
    <source>
        <dbReference type="Proteomes" id="UP000243975"/>
    </source>
</evidence>
<reference evidence="3 4" key="1">
    <citation type="journal article" date="2016" name="Sci. Rep.">
        <title>The genome sequence of the outbreeding globe artichoke constructed de novo incorporating a phase-aware low-pass sequencing strategy of F1 progeny.</title>
        <authorList>
            <person name="Scaglione D."/>
            <person name="Reyes-Chin-Wo S."/>
            <person name="Acquadro A."/>
            <person name="Froenicke L."/>
            <person name="Portis E."/>
            <person name="Beitel C."/>
            <person name="Tirone M."/>
            <person name="Mauro R."/>
            <person name="Lo Monaco A."/>
            <person name="Mauromicale G."/>
            <person name="Faccioli P."/>
            <person name="Cattivelli L."/>
            <person name="Rieseberg L."/>
            <person name="Michelmore R."/>
            <person name="Lanteri S."/>
        </authorList>
    </citation>
    <scope>NUCLEOTIDE SEQUENCE [LARGE SCALE GENOMIC DNA]</scope>
    <source>
        <strain evidence="3">2C</strain>
    </source>
</reference>
<name>A0A103YEJ0_CYNCS</name>
<organism evidence="3 4">
    <name type="scientific">Cynara cardunculus var. scolymus</name>
    <name type="common">Globe artichoke</name>
    <name type="synonym">Cynara scolymus</name>
    <dbReference type="NCBI Taxonomy" id="59895"/>
    <lineage>
        <taxon>Eukaryota</taxon>
        <taxon>Viridiplantae</taxon>
        <taxon>Streptophyta</taxon>
        <taxon>Embryophyta</taxon>
        <taxon>Tracheophyta</taxon>
        <taxon>Spermatophyta</taxon>
        <taxon>Magnoliopsida</taxon>
        <taxon>eudicotyledons</taxon>
        <taxon>Gunneridae</taxon>
        <taxon>Pentapetalae</taxon>
        <taxon>asterids</taxon>
        <taxon>campanulids</taxon>
        <taxon>Asterales</taxon>
        <taxon>Asteraceae</taxon>
        <taxon>Carduoideae</taxon>
        <taxon>Cardueae</taxon>
        <taxon>Carduinae</taxon>
        <taxon>Cynara</taxon>
    </lineage>
</organism>
<dbReference type="Gramene" id="KVI07639">
    <property type="protein sequence ID" value="KVI07639"/>
    <property type="gene ID" value="Ccrd_013996"/>
</dbReference>
<dbReference type="OMA" id="KNFEWLP"/>
<feature type="region of interest" description="Disordered" evidence="1">
    <location>
        <begin position="1"/>
        <end position="41"/>
    </location>
</feature>
<proteinExistence type="predicted"/>
<dbReference type="Proteomes" id="UP000243975">
    <property type="component" value="Unassembled WGS sequence"/>
</dbReference>
<keyword evidence="4" id="KW-1185">Reference proteome</keyword>
<sequence>MLKDSTPTFQGGSGHHISPTPSNSLSPMTPSFSSISSDATPNAKSPVELLQQITSIEIEILHLERYLLSLYRTSFEHHLHSSETHTMPSPCQIETHSHLLSVADQSCDKVKPDACLSGYHCRISPLQKGISGSNDQLGSSVPMSSSRKERTSGNRTHRSLGDHFGTPCTDGGPDRLSEDIVRCISSIYCKLGDPNQSHQGPSESSASSLSSCSTVSTRNLSDTWSPFCNEDSKYDGLKDERGPYADMVEVLKIGLDDDGFNYAEKMLKHFRTLIKKLEKIDPGKMKREQKLAFWINLHNALVMHAHLAYGTHDNSRSNSILKATYNVGGECINAYIIQSSILGIRSHFRASWLQSLLSPGRKLTTVPTQHVYAIEYPEPLVHFALSLGTFSDPAVRVYKAQNVFQDLRLAKEEFIRSTVYIHKESKIYVPKILYYFAKDMELTVPGLLKMVNACLPETQQRAIKRNVKGKPDKYICWLSQSCIFRYVIHRDAIDDGRLPL</sequence>
<evidence type="ECO:0000256" key="1">
    <source>
        <dbReference type="SAM" id="MobiDB-lite"/>
    </source>
</evidence>
<dbReference type="PANTHER" id="PTHR23054:SF15">
    <property type="entry name" value="OS08G0515700 PROTEIN"/>
    <property type="match status" value="1"/>
</dbReference>
<dbReference type="STRING" id="59895.A0A103YEJ0"/>
<feature type="compositionally biased region" description="Polar residues" evidence="1">
    <location>
        <begin position="1"/>
        <end position="10"/>
    </location>
</feature>
<evidence type="ECO:0000313" key="3">
    <source>
        <dbReference type="EMBL" id="KVI07639.1"/>
    </source>
</evidence>
<feature type="compositionally biased region" description="Polar residues" evidence="1">
    <location>
        <begin position="132"/>
        <end position="145"/>
    </location>
</feature>
<feature type="domain" description="DUF547" evidence="2">
    <location>
        <begin position="284"/>
        <end position="415"/>
    </location>
</feature>
<dbReference type="EMBL" id="LEKV01001499">
    <property type="protein sequence ID" value="KVI07639.1"/>
    <property type="molecule type" value="Genomic_DNA"/>
</dbReference>
<dbReference type="Pfam" id="PF04784">
    <property type="entry name" value="DUF547"/>
    <property type="match status" value="1"/>
</dbReference>
<protein>
    <recommendedName>
        <fullName evidence="2">DUF547 domain-containing protein</fullName>
    </recommendedName>
</protein>
<feature type="compositionally biased region" description="Low complexity" evidence="1">
    <location>
        <begin position="22"/>
        <end position="37"/>
    </location>
</feature>
<dbReference type="AlphaFoldDB" id="A0A103YEJ0"/>
<accession>A0A103YEJ0</accession>
<dbReference type="InterPro" id="IPR006869">
    <property type="entry name" value="DUF547"/>
</dbReference>
<feature type="region of interest" description="Disordered" evidence="1">
    <location>
        <begin position="132"/>
        <end position="171"/>
    </location>
</feature>